<dbReference type="OrthoDB" id="332216at2"/>
<reference evidence="2" key="1">
    <citation type="journal article" date="2019" name="PLoS Negl. Trop. Dis.">
        <title>Revisiting the worldwide diversity of Leptospira species in the environment.</title>
        <authorList>
            <person name="Vincent A.T."/>
            <person name="Schiettekatte O."/>
            <person name="Bourhy P."/>
            <person name="Veyrier F.J."/>
            <person name="Picardeau M."/>
        </authorList>
    </citation>
    <scope>NUCLEOTIDE SEQUENCE [LARGE SCALE GENOMIC DNA]</scope>
    <source>
        <strain evidence="2">201300427</strain>
    </source>
</reference>
<keyword evidence="3" id="KW-1185">Reference proteome</keyword>
<comment type="caution">
    <text evidence="2">The sequence shown here is derived from an EMBL/GenBank/DDBJ whole genome shotgun (WGS) entry which is preliminary data.</text>
</comment>
<proteinExistence type="predicted"/>
<gene>
    <name evidence="2" type="ORF">EHS15_18785</name>
</gene>
<dbReference type="EMBL" id="RQHW01000081">
    <property type="protein sequence ID" value="TGN16937.1"/>
    <property type="molecule type" value="Genomic_DNA"/>
</dbReference>
<dbReference type="RefSeq" id="WP_135762138.1">
    <property type="nucleotide sequence ID" value="NZ_RQHW01000081.1"/>
</dbReference>
<dbReference type="Pfam" id="PF20098">
    <property type="entry name" value="DUF6488"/>
    <property type="match status" value="1"/>
</dbReference>
<feature type="signal peptide" evidence="1">
    <location>
        <begin position="1"/>
        <end position="25"/>
    </location>
</feature>
<protein>
    <submittedName>
        <fullName evidence="2">Uncharacterized protein</fullName>
    </submittedName>
</protein>
<dbReference type="Proteomes" id="UP000298058">
    <property type="component" value="Unassembled WGS sequence"/>
</dbReference>
<accession>A0A4R9LVW3</accession>
<keyword evidence="1" id="KW-0732">Signal</keyword>
<name>A0A4R9LVW3_9LEPT</name>
<evidence type="ECO:0000313" key="2">
    <source>
        <dbReference type="EMBL" id="TGN16937.1"/>
    </source>
</evidence>
<feature type="chain" id="PRO_5020971908" evidence="1">
    <location>
        <begin position="26"/>
        <end position="121"/>
    </location>
</feature>
<sequence length="121" mass="13162">MKNNLTKWLLTLALMGSVFGSGTFAHDHSSHKKLSKSEILASASKGVSALIAKKEKVDGSRLDVSWEDKSVTSDAIEKEGEGYYIVKFTNAKLAKSLFLLISASGDIYDANFTGVFKNLKD</sequence>
<evidence type="ECO:0000313" key="3">
    <source>
        <dbReference type="Proteomes" id="UP000298058"/>
    </source>
</evidence>
<organism evidence="2 3">
    <name type="scientific">Leptospira idonii</name>
    <dbReference type="NCBI Taxonomy" id="1193500"/>
    <lineage>
        <taxon>Bacteria</taxon>
        <taxon>Pseudomonadati</taxon>
        <taxon>Spirochaetota</taxon>
        <taxon>Spirochaetia</taxon>
        <taxon>Leptospirales</taxon>
        <taxon>Leptospiraceae</taxon>
        <taxon>Leptospira</taxon>
    </lineage>
</organism>
<dbReference type="InterPro" id="IPR045503">
    <property type="entry name" value="DUF6488"/>
</dbReference>
<dbReference type="AlphaFoldDB" id="A0A4R9LVW3"/>
<evidence type="ECO:0000256" key="1">
    <source>
        <dbReference type="SAM" id="SignalP"/>
    </source>
</evidence>